<evidence type="ECO:0000313" key="1">
    <source>
        <dbReference type="EMBL" id="TFE87593.1"/>
    </source>
</evidence>
<organism evidence="1 2">
    <name type="scientific">Paenibacillus athensensis</name>
    <dbReference type="NCBI Taxonomy" id="1967502"/>
    <lineage>
        <taxon>Bacteria</taxon>
        <taxon>Bacillati</taxon>
        <taxon>Bacillota</taxon>
        <taxon>Bacilli</taxon>
        <taxon>Bacillales</taxon>
        <taxon>Paenibacillaceae</taxon>
        <taxon>Paenibacillus</taxon>
    </lineage>
</organism>
<protein>
    <submittedName>
        <fullName evidence="1">Uncharacterized protein</fullName>
    </submittedName>
</protein>
<dbReference type="EMBL" id="MYFO01000013">
    <property type="protein sequence ID" value="TFE87593.1"/>
    <property type="molecule type" value="Genomic_DNA"/>
</dbReference>
<name>A0A4Y8Q1P5_9BACL</name>
<sequence>MDEALFSALSERVTADIYADFPELLERYGERGRQKCIDDNMHPFRHLETADALRCVKVFTDYAVWPDGILRKHGMTTALLIDNFERIARMADSAFEPDKAARYRSYLASGSDILRSGADSQLP</sequence>
<evidence type="ECO:0000313" key="2">
    <source>
        <dbReference type="Proteomes" id="UP000298246"/>
    </source>
</evidence>
<reference evidence="1 2" key="1">
    <citation type="submission" date="2017-03" db="EMBL/GenBank/DDBJ databases">
        <title>Isolation of Levoglucosan Utilizing Bacteria.</title>
        <authorList>
            <person name="Arya A.S."/>
        </authorList>
    </citation>
    <scope>NUCLEOTIDE SEQUENCE [LARGE SCALE GENOMIC DNA]</scope>
    <source>
        <strain evidence="1 2">MEC069</strain>
    </source>
</reference>
<proteinExistence type="predicted"/>
<comment type="caution">
    <text evidence="1">The sequence shown here is derived from an EMBL/GenBank/DDBJ whole genome shotgun (WGS) entry which is preliminary data.</text>
</comment>
<gene>
    <name evidence="1" type="ORF">B5M42_11655</name>
</gene>
<dbReference type="AlphaFoldDB" id="A0A4Y8Q1P5"/>
<dbReference type="InterPro" id="IPR009050">
    <property type="entry name" value="Globin-like_sf"/>
</dbReference>
<dbReference type="Proteomes" id="UP000298246">
    <property type="component" value="Unassembled WGS sequence"/>
</dbReference>
<accession>A0A4Y8Q1P5</accession>
<dbReference type="SUPFAM" id="SSF46458">
    <property type="entry name" value="Globin-like"/>
    <property type="match status" value="1"/>
</dbReference>
<keyword evidence="2" id="KW-1185">Reference proteome</keyword>